<accession>A0ABW1BG83</accession>
<evidence type="ECO:0000256" key="2">
    <source>
        <dbReference type="SAM" id="Phobius"/>
    </source>
</evidence>
<keyword evidence="3" id="KW-0131">Cell cycle</keyword>
<proteinExistence type="predicted"/>
<dbReference type="GO" id="GO:0051301">
    <property type="term" value="P:cell division"/>
    <property type="evidence" value="ECO:0007669"/>
    <property type="project" value="UniProtKB-KW"/>
</dbReference>
<keyword evidence="2" id="KW-1133">Transmembrane helix</keyword>
<sequence length="207" mass="22813">MTETTAFPPPEDPEGTEQPTADIVPFPLKKKTDPADPATPAGVVKPGEWEAELPDTDDPEADGLTDGAPVDPPREVYPPSVAEWMEAKDKARMPVLPDWVKLPDQRTAVRKWAIRHYSAVAGYHAVRLPLVYTPKICMYSPRGAWRWSTAIGRWLFDAEGKTLRLASVANEDAAEYLKLSRQRNDRVRLRGIVATIAGFVGLAAALT</sequence>
<feature type="transmembrane region" description="Helical" evidence="2">
    <location>
        <begin position="187"/>
        <end position="206"/>
    </location>
</feature>
<keyword evidence="3" id="KW-0132">Cell division</keyword>
<name>A0ABW1BG83_9ACTN</name>
<evidence type="ECO:0000313" key="4">
    <source>
        <dbReference type="Proteomes" id="UP001596112"/>
    </source>
</evidence>
<dbReference type="EMBL" id="JBHSNZ010000032">
    <property type="protein sequence ID" value="MFC5812195.1"/>
    <property type="molecule type" value="Genomic_DNA"/>
</dbReference>
<protein>
    <submittedName>
        <fullName evidence="3">Cell division protein FtsK</fullName>
    </submittedName>
</protein>
<keyword evidence="2" id="KW-0472">Membrane</keyword>
<keyword evidence="2" id="KW-0812">Transmembrane</keyword>
<dbReference type="Proteomes" id="UP001596112">
    <property type="component" value="Unassembled WGS sequence"/>
</dbReference>
<feature type="non-terminal residue" evidence="3">
    <location>
        <position position="207"/>
    </location>
</feature>
<feature type="compositionally biased region" description="Acidic residues" evidence="1">
    <location>
        <begin position="49"/>
        <end position="63"/>
    </location>
</feature>
<evidence type="ECO:0000256" key="1">
    <source>
        <dbReference type="SAM" id="MobiDB-lite"/>
    </source>
</evidence>
<feature type="region of interest" description="Disordered" evidence="1">
    <location>
        <begin position="1"/>
        <end position="75"/>
    </location>
</feature>
<keyword evidence="4" id="KW-1185">Reference proteome</keyword>
<reference evidence="4" key="1">
    <citation type="journal article" date="2019" name="Int. J. Syst. Evol. Microbiol.">
        <title>The Global Catalogue of Microorganisms (GCM) 10K type strain sequencing project: providing services to taxonomists for standard genome sequencing and annotation.</title>
        <authorList>
            <consortium name="The Broad Institute Genomics Platform"/>
            <consortium name="The Broad Institute Genome Sequencing Center for Infectious Disease"/>
            <person name="Wu L."/>
            <person name="Ma J."/>
        </authorList>
    </citation>
    <scope>NUCLEOTIDE SEQUENCE [LARGE SCALE GENOMIC DNA]</scope>
    <source>
        <strain evidence="4">JCM 9918</strain>
    </source>
</reference>
<comment type="caution">
    <text evidence="3">The sequence shown here is derived from an EMBL/GenBank/DDBJ whole genome shotgun (WGS) entry which is preliminary data.</text>
</comment>
<evidence type="ECO:0000313" key="3">
    <source>
        <dbReference type="EMBL" id="MFC5812195.1"/>
    </source>
</evidence>
<gene>
    <name evidence="3" type="ORF">ACFQGO_32570</name>
</gene>
<organism evidence="3 4">
    <name type="scientific">Streptomyces heilongjiangensis</name>
    <dbReference type="NCBI Taxonomy" id="945052"/>
    <lineage>
        <taxon>Bacteria</taxon>
        <taxon>Bacillati</taxon>
        <taxon>Actinomycetota</taxon>
        <taxon>Actinomycetes</taxon>
        <taxon>Kitasatosporales</taxon>
        <taxon>Streptomycetaceae</taxon>
        <taxon>Streptomyces</taxon>
    </lineage>
</organism>